<reference evidence="2" key="1">
    <citation type="submission" date="2022-11" db="UniProtKB">
        <authorList>
            <consortium name="WormBaseParasite"/>
        </authorList>
    </citation>
    <scope>IDENTIFICATION</scope>
</reference>
<evidence type="ECO:0000313" key="2">
    <source>
        <dbReference type="WBParaSite" id="ES5_v2.g22753.t1"/>
    </source>
</evidence>
<dbReference type="WBParaSite" id="ES5_v2.g22753.t1">
    <property type="protein sequence ID" value="ES5_v2.g22753.t1"/>
    <property type="gene ID" value="ES5_v2.g22753"/>
</dbReference>
<evidence type="ECO:0000313" key="1">
    <source>
        <dbReference type="Proteomes" id="UP000887579"/>
    </source>
</evidence>
<proteinExistence type="predicted"/>
<name>A0AC34FZ73_9BILA</name>
<protein>
    <submittedName>
        <fullName evidence="2">Uncharacterized protein</fullName>
    </submittedName>
</protein>
<sequence length="155" mass="18488">MIELIAKDKKEMLQFEGKCKLRIDAVSKLLLVEPEIEEFKMISAMFTWKFFAEKNILFVFAEHDFQDFVLIFDDSNKSKIVFDILLKKGAILGDKALYQQRFLPSLFEEISKNNESSMKMKEILVTWIEKHDEKEKEEYFKCILLHPFEMFNTKL</sequence>
<dbReference type="Proteomes" id="UP000887579">
    <property type="component" value="Unplaced"/>
</dbReference>
<accession>A0AC34FZ73</accession>
<organism evidence="1 2">
    <name type="scientific">Panagrolaimus sp. ES5</name>
    <dbReference type="NCBI Taxonomy" id="591445"/>
    <lineage>
        <taxon>Eukaryota</taxon>
        <taxon>Metazoa</taxon>
        <taxon>Ecdysozoa</taxon>
        <taxon>Nematoda</taxon>
        <taxon>Chromadorea</taxon>
        <taxon>Rhabditida</taxon>
        <taxon>Tylenchina</taxon>
        <taxon>Panagrolaimomorpha</taxon>
        <taxon>Panagrolaimoidea</taxon>
        <taxon>Panagrolaimidae</taxon>
        <taxon>Panagrolaimus</taxon>
    </lineage>
</organism>